<dbReference type="InterPro" id="IPR036052">
    <property type="entry name" value="TrpB-like_PALP_sf"/>
</dbReference>
<dbReference type="RefSeq" id="WP_092785380.1">
    <property type="nucleotide sequence ID" value="NZ_FNAP01000005.1"/>
</dbReference>
<name>A0A1G7C070_9PROT</name>
<dbReference type="AlphaFoldDB" id="A0A1G7C070"/>
<dbReference type="Proteomes" id="UP000199412">
    <property type="component" value="Unassembled WGS sequence"/>
</dbReference>
<gene>
    <name evidence="1" type="ORF">SAMN05421720_105246</name>
</gene>
<reference evidence="1 2" key="1">
    <citation type="submission" date="2016-10" db="EMBL/GenBank/DDBJ databases">
        <authorList>
            <person name="de Groot N.N."/>
        </authorList>
    </citation>
    <scope>NUCLEOTIDE SEQUENCE [LARGE SCALE GENOMIC DNA]</scope>
    <source>
        <strain evidence="1 2">ATCC 700224</strain>
    </source>
</reference>
<organism evidence="1 2">
    <name type="scientific">Rhodospira trueperi</name>
    <dbReference type="NCBI Taxonomy" id="69960"/>
    <lineage>
        <taxon>Bacteria</taxon>
        <taxon>Pseudomonadati</taxon>
        <taxon>Pseudomonadota</taxon>
        <taxon>Alphaproteobacteria</taxon>
        <taxon>Rhodospirillales</taxon>
        <taxon>Rhodospirillaceae</taxon>
        <taxon>Rhodospira</taxon>
    </lineage>
</organism>
<evidence type="ECO:0000313" key="1">
    <source>
        <dbReference type="EMBL" id="SDE32722.1"/>
    </source>
</evidence>
<protein>
    <submittedName>
        <fullName evidence="1">Pyridoxal-phosphate dependent enzyme</fullName>
    </submittedName>
</protein>
<dbReference type="OrthoDB" id="9778118at2"/>
<dbReference type="STRING" id="69960.SAMN05421720_105246"/>
<accession>A0A1G7C070</accession>
<keyword evidence="2" id="KW-1185">Reference proteome</keyword>
<sequence>MSLPTDYGPTGVVAEIACAGCGTPIDSERSLGLRCPGAMADDNVDHVLHRFLDGPRLGFPDSTDSNPFLRYRTLMTSYHVARRLGLTDDQYVPVVTAMTRAAADLLGEPVLMADMADVPVDSADLTLPVRRLEATGPVLPWPTRGLLSILIHLAVLEAAGHRALTSAAARKAPLVTAGEPDMIRTAVVLAQLADRPLQVVVPEPCPRELLAFLTAARIEIIPADGESGAACRARFHQVVRGGSLPFTAYGAHALPARDGLATLAYDIAEAADARNEKIGLVMVPAHGGALPTAIITGLSEAYLVGGLTRLPRLVVMDSESASPLTAAMRRLDDEMGSVDDPRPEVYVPALREAAQNVEAFLGLPPEVPDPGVTPWRAAPPDWLGCLDGVIRTRGAMVSVDAMEDTDEDLADDESMSLALSVTLEALRGIPDRRPLEDDYEDSVALVIG</sequence>
<dbReference type="Gene3D" id="3.40.50.1100">
    <property type="match status" value="2"/>
</dbReference>
<dbReference type="SUPFAM" id="SSF53686">
    <property type="entry name" value="Tryptophan synthase beta subunit-like PLP-dependent enzymes"/>
    <property type="match status" value="1"/>
</dbReference>
<proteinExistence type="predicted"/>
<evidence type="ECO:0000313" key="2">
    <source>
        <dbReference type="Proteomes" id="UP000199412"/>
    </source>
</evidence>
<dbReference type="EMBL" id="FNAP01000005">
    <property type="protein sequence ID" value="SDE32722.1"/>
    <property type="molecule type" value="Genomic_DNA"/>
</dbReference>